<evidence type="ECO:0000313" key="2">
    <source>
        <dbReference type="Proteomes" id="UP000814128"/>
    </source>
</evidence>
<accession>A0ACB8QYV0</accession>
<dbReference type="EMBL" id="MU273470">
    <property type="protein sequence ID" value="KAI0036531.1"/>
    <property type="molecule type" value="Genomic_DNA"/>
</dbReference>
<dbReference type="Proteomes" id="UP000814128">
    <property type="component" value="Unassembled WGS sequence"/>
</dbReference>
<reference evidence="1" key="2">
    <citation type="journal article" date="2022" name="New Phytol.">
        <title>Evolutionary transition to the ectomycorrhizal habit in the genomes of a hyperdiverse lineage of mushroom-forming fungi.</title>
        <authorList>
            <person name="Looney B."/>
            <person name="Miyauchi S."/>
            <person name="Morin E."/>
            <person name="Drula E."/>
            <person name="Courty P.E."/>
            <person name="Kohler A."/>
            <person name="Kuo A."/>
            <person name="LaButti K."/>
            <person name="Pangilinan J."/>
            <person name="Lipzen A."/>
            <person name="Riley R."/>
            <person name="Andreopoulos W."/>
            <person name="He G."/>
            <person name="Johnson J."/>
            <person name="Nolan M."/>
            <person name="Tritt A."/>
            <person name="Barry K.W."/>
            <person name="Grigoriev I.V."/>
            <person name="Nagy L.G."/>
            <person name="Hibbett D."/>
            <person name="Henrissat B."/>
            <person name="Matheny P.B."/>
            <person name="Labbe J."/>
            <person name="Martin F.M."/>
        </authorList>
    </citation>
    <scope>NUCLEOTIDE SEQUENCE</scope>
    <source>
        <strain evidence="1">EC-137</strain>
    </source>
</reference>
<gene>
    <name evidence="1" type="ORF">K488DRAFT_40846</name>
</gene>
<name>A0ACB8QYV0_9AGAM</name>
<keyword evidence="2" id="KW-1185">Reference proteome</keyword>
<sequence length="530" mass="58361">MDSLDTSWCPVCGRHILPKRYLVPVCATNPEPQPAPAPPPSSPSSSSPDKVTRNPSKPRPRAPTVRPRGGLVRGTGRVRPNGSIKRADSKKDAAPTVPAQPEQPTPIRHRTVIDQNPTPLYCSDECRLADLDAKHYVPIDYNPHRDIHRDQCPSPTLPPVPHNSLCNSFDETESSISASSSPDSHDGLDASDYLSVPWESMSPSIARLARFYDFPPLPARPKVIEDEATQERSPKPEPHPSLEDTYTSGVMMAGERIKEALCTPRPKQGRGFAQAPTERKSVVGWTDGSDAWRASVYSFSSPKDTTIRDLKKPDERPRAYNSFAASTHRSTGVYSTVSDVATPTASVPTRASTVDDVAQYPLTFARRSDSRPSLGFAHSLPTTTRSLVMKGAEGKLLVPDVQLKVRSPSSYASSDIGSLSTKSWRSCSHRSFVRSPLSRYGSDLSVSVDDDERSSEPKTASKRPAVETRSWSYDNVRTYDIMPMPTSSRKEKRLEQRVVDGKPVLVEVEVEVELPLKRLFLFPAKATVRA</sequence>
<proteinExistence type="predicted"/>
<protein>
    <submittedName>
        <fullName evidence="1">Uncharacterized protein</fullName>
    </submittedName>
</protein>
<comment type="caution">
    <text evidence="1">The sequence shown here is derived from an EMBL/GenBank/DDBJ whole genome shotgun (WGS) entry which is preliminary data.</text>
</comment>
<reference evidence="1" key="1">
    <citation type="submission" date="2021-02" db="EMBL/GenBank/DDBJ databases">
        <authorList>
            <consortium name="DOE Joint Genome Institute"/>
            <person name="Ahrendt S."/>
            <person name="Looney B.P."/>
            <person name="Miyauchi S."/>
            <person name="Morin E."/>
            <person name="Drula E."/>
            <person name="Courty P.E."/>
            <person name="Chicoki N."/>
            <person name="Fauchery L."/>
            <person name="Kohler A."/>
            <person name="Kuo A."/>
            <person name="Labutti K."/>
            <person name="Pangilinan J."/>
            <person name="Lipzen A."/>
            <person name="Riley R."/>
            <person name="Andreopoulos W."/>
            <person name="He G."/>
            <person name="Johnson J."/>
            <person name="Barry K.W."/>
            <person name="Grigoriev I.V."/>
            <person name="Nagy L."/>
            <person name="Hibbett D."/>
            <person name="Henrissat B."/>
            <person name="Matheny P.B."/>
            <person name="Labbe J."/>
            <person name="Martin F."/>
        </authorList>
    </citation>
    <scope>NUCLEOTIDE SEQUENCE</scope>
    <source>
        <strain evidence="1">EC-137</strain>
    </source>
</reference>
<evidence type="ECO:0000313" key="1">
    <source>
        <dbReference type="EMBL" id="KAI0036531.1"/>
    </source>
</evidence>
<organism evidence="1 2">
    <name type="scientific">Vararia minispora EC-137</name>
    <dbReference type="NCBI Taxonomy" id="1314806"/>
    <lineage>
        <taxon>Eukaryota</taxon>
        <taxon>Fungi</taxon>
        <taxon>Dikarya</taxon>
        <taxon>Basidiomycota</taxon>
        <taxon>Agaricomycotina</taxon>
        <taxon>Agaricomycetes</taxon>
        <taxon>Russulales</taxon>
        <taxon>Lachnocladiaceae</taxon>
        <taxon>Vararia</taxon>
    </lineage>
</organism>